<dbReference type="Pfam" id="PF19290">
    <property type="entry name" value="PmbA_TldD_2nd"/>
    <property type="match status" value="1"/>
</dbReference>
<gene>
    <name evidence="5" type="primary">pmbA</name>
    <name evidence="5" type="ORF">NO2_1029</name>
</gene>
<dbReference type="InterPro" id="IPR036059">
    <property type="entry name" value="TldD/PmbA_sf"/>
</dbReference>
<dbReference type="Proteomes" id="UP000275925">
    <property type="component" value="Unassembled WGS sequence"/>
</dbReference>
<dbReference type="Gene3D" id="3.30.2290.10">
    <property type="entry name" value="PmbA/TldD superfamily"/>
    <property type="match status" value="1"/>
</dbReference>
<dbReference type="InterPro" id="IPR047657">
    <property type="entry name" value="PmbA"/>
</dbReference>
<evidence type="ECO:0000256" key="1">
    <source>
        <dbReference type="ARBA" id="ARBA00005836"/>
    </source>
</evidence>
<evidence type="ECO:0000259" key="3">
    <source>
        <dbReference type="Pfam" id="PF19289"/>
    </source>
</evidence>
<name>A0A388TH86_9BACT</name>
<dbReference type="GO" id="GO:0008237">
    <property type="term" value="F:metallopeptidase activity"/>
    <property type="evidence" value="ECO:0007669"/>
    <property type="project" value="InterPro"/>
</dbReference>
<accession>A0A388TH86</accession>
<dbReference type="SUPFAM" id="SSF111283">
    <property type="entry name" value="Putative modulator of DNA gyrase, PmbA/TldD"/>
    <property type="match status" value="1"/>
</dbReference>
<evidence type="ECO:0000259" key="4">
    <source>
        <dbReference type="Pfam" id="PF19290"/>
    </source>
</evidence>
<dbReference type="InterPro" id="IPR035068">
    <property type="entry name" value="TldD/PmbA_N"/>
</dbReference>
<comment type="caution">
    <text evidence="5">The sequence shown here is derived from an EMBL/GenBank/DDBJ whole genome shotgun (WGS) entry which is preliminary data.</text>
</comment>
<dbReference type="AlphaFoldDB" id="A0A388TH86"/>
<protein>
    <submittedName>
        <fullName evidence="5">Peptidase PmbA</fullName>
    </submittedName>
</protein>
<reference evidence="5 6" key="1">
    <citation type="journal article" date="2019" name="ISME J.">
        <title>Genome analyses of uncultured TG2/ZB3 bacteria in 'Margulisbacteria' specifically attached to ectosymbiotic spirochetes of protists in the termite gut.</title>
        <authorList>
            <person name="Utami Y.D."/>
            <person name="Kuwahara H."/>
            <person name="Igai K."/>
            <person name="Murakami T."/>
            <person name="Sugaya K."/>
            <person name="Morikawa T."/>
            <person name="Nagura Y."/>
            <person name="Yuki M."/>
            <person name="Deevong P."/>
            <person name="Inoue T."/>
            <person name="Kihara K."/>
            <person name="Lo N."/>
            <person name="Yamada A."/>
            <person name="Ohkuma M."/>
            <person name="Hongoh Y."/>
        </authorList>
    </citation>
    <scope>NUCLEOTIDE SEQUENCE [LARGE SCALE GENOMIC DNA]</scope>
    <source>
        <strain evidence="5">NkOx7-02</strain>
    </source>
</reference>
<dbReference type="EMBL" id="BGZO01000029">
    <property type="protein sequence ID" value="GBR76491.1"/>
    <property type="molecule type" value="Genomic_DNA"/>
</dbReference>
<dbReference type="GO" id="GO:0005829">
    <property type="term" value="C:cytosol"/>
    <property type="evidence" value="ECO:0007669"/>
    <property type="project" value="TreeGrafter"/>
</dbReference>
<sequence length="443" mass="47964">MLDFKNYLRYAQDHGAAEAEIFYATGREESVEVRGQKIEKVESAGDRGLAVRVIAKKRSGFAYTSSLEADDIFKAIGMAITNAGYAEADRQLALPPRRTGQARPLRNYSATAAKLGLKQLAVLAKQTEAAAYAYDRRIFATESSTAFAAVSAFRLVNTRGVDVRQRKTLCGAAIEIAAQADSKMEAAYAYKYSVAPQKINPRLIGRQAAERAIRRLAAVPAQTGRYDIVLIPSVARDFLSVLSQLFSAENILRRKSLLCGKLGRRVASPQVTLLDNPFLPSLGGSYLYDGEGTPARPRVLLRRGVLQDFYYDHISALKSGQKSGGNALRGSIFSEPGIGPSNLYFQPGVLTQRQLLRGIARGALIEQIMGLHTADPISGEFSFGASGQLIQDGRLAAPIKDMAIAGNLQDLLRSIKACGKDLEFSGHYGSPSVLIENIMVAGK</sequence>
<feature type="domain" description="Metalloprotease TldD/E N-terminal" evidence="2">
    <location>
        <begin position="19"/>
        <end position="83"/>
    </location>
</feature>
<dbReference type="PANTHER" id="PTHR43421">
    <property type="entry name" value="METALLOPROTEASE PMBA"/>
    <property type="match status" value="1"/>
</dbReference>
<dbReference type="PANTHER" id="PTHR43421:SF1">
    <property type="entry name" value="METALLOPROTEASE PMBA"/>
    <property type="match status" value="1"/>
</dbReference>
<evidence type="ECO:0000259" key="2">
    <source>
        <dbReference type="Pfam" id="PF01523"/>
    </source>
</evidence>
<keyword evidence="6" id="KW-1185">Reference proteome</keyword>
<dbReference type="InterPro" id="IPR045569">
    <property type="entry name" value="Metalloprtase-TldD/E_C"/>
</dbReference>
<evidence type="ECO:0000313" key="6">
    <source>
        <dbReference type="Proteomes" id="UP000275925"/>
    </source>
</evidence>
<dbReference type="GO" id="GO:0006508">
    <property type="term" value="P:proteolysis"/>
    <property type="evidence" value="ECO:0007669"/>
    <property type="project" value="InterPro"/>
</dbReference>
<dbReference type="Pfam" id="PF01523">
    <property type="entry name" value="PmbA_TldD_1st"/>
    <property type="match status" value="1"/>
</dbReference>
<proteinExistence type="inferred from homology"/>
<feature type="domain" description="Metalloprotease TldD/E central" evidence="4">
    <location>
        <begin position="118"/>
        <end position="216"/>
    </location>
</feature>
<dbReference type="InterPro" id="IPR002510">
    <property type="entry name" value="Metalloprtase-TldD/E_N"/>
</dbReference>
<evidence type="ECO:0000313" key="5">
    <source>
        <dbReference type="EMBL" id="GBR76491.1"/>
    </source>
</evidence>
<organism evidence="5 6">
    <name type="scientific">Candidatus Termititenax persephonae</name>
    <dbReference type="NCBI Taxonomy" id="2218525"/>
    <lineage>
        <taxon>Bacteria</taxon>
        <taxon>Bacillati</taxon>
        <taxon>Candidatus Margulisiibacteriota</taxon>
        <taxon>Candidatus Termititenacia</taxon>
        <taxon>Candidatus Termititenacales</taxon>
        <taxon>Candidatus Termititenacaceae</taxon>
        <taxon>Candidatus Termititenax</taxon>
    </lineage>
</organism>
<dbReference type="Pfam" id="PF19289">
    <property type="entry name" value="PmbA_TldD_3rd"/>
    <property type="match status" value="1"/>
</dbReference>
<feature type="domain" description="Metalloprotease TldD/E C-terminal" evidence="3">
    <location>
        <begin position="223"/>
        <end position="442"/>
    </location>
</feature>
<comment type="similarity">
    <text evidence="1">Belongs to the peptidase U62 family.</text>
</comment>
<dbReference type="InterPro" id="IPR045570">
    <property type="entry name" value="Metalloprtase-TldD/E_cen_dom"/>
</dbReference>